<dbReference type="InterPro" id="IPR050267">
    <property type="entry name" value="Anti-sigma-factor_SerPK"/>
</dbReference>
<sequence>MSDTPVPSDPLETGLRHLLYPYTGAQNYLPGLLAYVDEALAVGASVVVCAPEERVHLLRKHVAAHDAVAYMDAGTLDANPGRLIPMWKDWVDQRGRKGPVYGIAESVWRGRSAAHLSELWYHEWLLNQAFTRHPAWSLLCPFDTADQSQATARALSRSHPLIWDGATSVTGTQYDPGPYPYEPFPDPRDSYQEMPYTIDDLTRVREHIGAWASCRGMAQARTGDLLLAVTEIASNSIRHGGGRGVLRTWAEDGALVCEFRDDGLIADPMVGRRRPMADQIGGCGLWFAHQLCDLVEIRSAPRVGTSVRLHMNLAREEAA</sequence>
<dbReference type="InterPro" id="IPR047718">
    <property type="entry name" value="RsbA-like_anti_sig"/>
</dbReference>
<dbReference type="EMBL" id="JAGSXH010000025">
    <property type="protein sequence ID" value="MBS2963374.1"/>
    <property type="molecule type" value="Genomic_DNA"/>
</dbReference>
<evidence type="ECO:0000256" key="1">
    <source>
        <dbReference type="ARBA" id="ARBA00022527"/>
    </source>
</evidence>
<keyword evidence="5" id="KW-1185">Reference proteome</keyword>
<gene>
    <name evidence="4" type="ORF">KGA66_09980</name>
</gene>
<dbReference type="NCBIfam" id="NF041045">
    <property type="entry name" value="RsbA_anti_sig"/>
    <property type="match status" value="1"/>
</dbReference>
<dbReference type="CDD" id="cd16936">
    <property type="entry name" value="HATPase_RsbW-like"/>
    <property type="match status" value="1"/>
</dbReference>
<keyword evidence="4" id="KW-0418">Kinase</keyword>
<accession>A0A8J7WP34</accession>
<reference evidence="4" key="1">
    <citation type="submission" date="2021-04" db="EMBL/GenBank/DDBJ databases">
        <title>Genome based classification of Actinospica acidithermotolerans sp. nov., an actinobacterium isolated from an Indonesian hot spring.</title>
        <authorList>
            <person name="Kusuma A.B."/>
            <person name="Putra K.E."/>
            <person name="Nafisah S."/>
            <person name="Loh J."/>
            <person name="Nouioui I."/>
            <person name="Goodfellow M."/>
        </authorList>
    </citation>
    <scope>NUCLEOTIDE SEQUENCE</scope>
    <source>
        <strain evidence="4">DSM 45618</strain>
    </source>
</reference>
<dbReference type="PANTHER" id="PTHR35526:SF3">
    <property type="entry name" value="ANTI-SIGMA-F FACTOR RSBW"/>
    <property type="match status" value="1"/>
</dbReference>
<dbReference type="RefSeq" id="WP_211467016.1">
    <property type="nucleotide sequence ID" value="NZ_JAGSXH010000025.1"/>
</dbReference>
<dbReference type="InterPro" id="IPR003594">
    <property type="entry name" value="HATPase_dom"/>
</dbReference>
<dbReference type="Proteomes" id="UP000677913">
    <property type="component" value="Unassembled WGS sequence"/>
</dbReference>
<dbReference type="GO" id="GO:0004674">
    <property type="term" value="F:protein serine/threonine kinase activity"/>
    <property type="evidence" value="ECO:0007669"/>
    <property type="project" value="UniProtKB-KW"/>
</dbReference>
<dbReference type="Gene3D" id="3.30.565.10">
    <property type="entry name" value="Histidine kinase-like ATPase, C-terminal domain"/>
    <property type="match status" value="1"/>
</dbReference>
<dbReference type="Pfam" id="PF14417">
    <property type="entry name" value="MEDS"/>
    <property type="match status" value="1"/>
</dbReference>
<dbReference type="Pfam" id="PF13581">
    <property type="entry name" value="HATPase_c_2"/>
    <property type="match status" value="1"/>
</dbReference>
<evidence type="ECO:0000313" key="4">
    <source>
        <dbReference type="EMBL" id="MBS2963374.1"/>
    </source>
</evidence>
<comment type="caution">
    <text evidence="4">The sequence shown here is derived from an EMBL/GenBank/DDBJ whole genome shotgun (WGS) entry which is preliminary data.</text>
</comment>
<evidence type="ECO:0000259" key="3">
    <source>
        <dbReference type="Pfam" id="PF14417"/>
    </source>
</evidence>
<dbReference type="InterPro" id="IPR036890">
    <property type="entry name" value="HATPase_C_sf"/>
</dbReference>
<evidence type="ECO:0000313" key="5">
    <source>
        <dbReference type="Proteomes" id="UP000677913"/>
    </source>
</evidence>
<keyword evidence="1" id="KW-0723">Serine/threonine-protein kinase</keyword>
<dbReference type="AlphaFoldDB" id="A0A8J7WP34"/>
<feature type="domain" description="Histidine kinase/HSP90-like ATPase" evidence="2">
    <location>
        <begin position="197"/>
        <end position="309"/>
    </location>
</feature>
<feature type="domain" description="MEDS" evidence="3">
    <location>
        <begin position="16"/>
        <end position="160"/>
    </location>
</feature>
<dbReference type="InterPro" id="IPR025847">
    <property type="entry name" value="MEDS_domain"/>
</dbReference>
<proteinExistence type="predicted"/>
<organism evidence="4 5">
    <name type="scientific">Actinocrinis puniceicyclus</name>
    <dbReference type="NCBI Taxonomy" id="977794"/>
    <lineage>
        <taxon>Bacteria</taxon>
        <taxon>Bacillati</taxon>
        <taxon>Actinomycetota</taxon>
        <taxon>Actinomycetes</taxon>
        <taxon>Catenulisporales</taxon>
        <taxon>Actinospicaceae</taxon>
        <taxon>Actinocrinis</taxon>
    </lineage>
</organism>
<name>A0A8J7WP34_9ACTN</name>
<dbReference type="PANTHER" id="PTHR35526">
    <property type="entry name" value="ANTI-SIGMA-F FACTOR RSBW-RELATED"/>
    <property type="match status" value="1"/>
</dbReference>
<evidence type="ECO:0000259" key="2">
    <source>
        <dbReference type="Pfam" id="PF13581"/>
    </source>
</evidence>
<protein>
    <submittedName>
        <fullName evidence="4">Sensor histidine kinase</fullName>
    </submittedName>
</protein>
<dbReference type="SUPFAM" id="SSF55874">
    <property type="entry name" value="ATPase domain of HSP90 chaperone/DNA topoisomerase II/histidine kinase"/>
    <property type="match status" value="1"/>
</dbReference>
<keyword evidence="4" id="KW-0808">Transferase</keyword>